<proteinExistence type="inferred from homology"/>
<accession>A0A919XW21</accession>
<comment type="similarity">
    <text evidence="1 6">Belongs to the glycosyl hydrolase 43 family.</text>
</comment>
<evidence type="ECO:0000256" key="4">
    <source>
        <dbReference type="PIRSR" id="PIRSR606710-1"/>
    </source>
</evidence>
<feature type="active site" description="Proton acceptor" evidence="4">
    <location>
        <position position="26"/>
    </location>
</feature>
<keyword evidence="3 6" id="KW-0326">Glycosidase</keyword>
<evidence type="ECO:0000313" key="8">
    <source>
        <dbReference type="EMBL" id="GIO37415.1"/>
    </source>
</evidence>
<dbReference type="InterPro" id="IPR051795">
    <property type="entry name" value="Glycosyl_Hydrlase_43"/>
</dbReference>
<dbReference type="EMBL" id="BORR01000007">
    <property type="protein sequence ID" value="GIO37415.1"/>
    <property type="molecule type" value="Genomic_DNA"/>
</dbReference>
<dbReference type="SUPFAM" id="SSF49899">
    <property type="entry name" value="Concanavalin A-like lectins/glucanases"/>
    <property type="match status" value="1"/>
</dbReference>
<dbReference type="InterPro" id="IPR023296">
    <property type="entry name" value="Glyco_hydro_beta-prop_sf"/>
</dbReference>
<keyword evidence="2 6" id="KW-0378">Hydrolase</keyword>
<sequence>MKNMLKGELVIINTIKNPILRGFNPDPSIIRVEDDYYIATSTFEWFPGVQIHHSRDLVHWELLTRPLNRVSQLDLRGVGASQGVWAPCLTFHDGVYYLLYTVVNSFYVKMYDTPNFLITTTDICGEWSEPVYLHSYGFDPSLFHDDDGRKYIVSMVTDHRVTKRYRGHLVIQEYSEQEQRIIGEPVTIYASNDIYLEGPHIYKRNGYYYLFAADTGTGEAHGQSILRSKELFGPYEAYPGNSLMTSREHPDLLLQKSGHGDLVETQNGEWYMVHLCGRALENRTEKGDRKYTLGRETAMQKVEWTPDGWLRLSNGTVLPDVEVEAPDLPPHPFPQRPDRDDFDSDKLDIHFQSLRVPLDASFYSLTERTGYLRLYGREGLGSKYRQSLIARRWQEFKFTATTCLEFEPTDPKHMAGLICLYDTQNYYYLHVTHDEDLGRCISILSAVNNVYAAPVGYISLPEHAARIWLRVEVDHDKLQFAYSTEGENAFKPIGPTLDASTLSDEACNEGWFTGSFVGLCCQDLTGFRKYADFDYFEYIEEPSS</sequence>
<dbReference type="SUPFAM" id="SSF75005">
    <property type="entry name" value="Arabinanase/levansucrase/invertase"/>
    <property type="match status" value="1"/>
</dbReference>
<dbReference type="Pfam" id="PF17851">
    <property type="entry name" value="GH43_C2"/>
    <property type="match status" value="1"/>
</dbReference>
<dbReference type="Gene3D" id="2.115.10.20">
    <property type="entry name" value="Glycosyl hydrolase domain, family 43"/>
    <property type="match status" value="1"/>
</dbReference>
<organism evidence="8 9">
    <name type="scientific">Paenibacillus antibioticophila</name>
    <dbReference type="NCBI Taxonomy" id="1274374"/>
    <lineage>
        <taxon>Bacteria</taxon>
        <taxon>Bacillati</taxon>
        <taxon>Bacillota</taxon>
        <taxon>Bacilli</taxon>
        <taxon>Bacillales</taxon>
        <taxon>Paenibacillaceae</taxon>
        <taxon>Paenibacillus</taxon>
    </lineage>
</organism>
<feature type="site" description="Important for catalytic activity, responsible for pKa modulation of the active site Glu and correct orientation of both the proton donor and substrate" evidence="5">
    <location>
        <position position="139"/>
    </location>
</feature>
<evidence type="ECO:0000256" key="1">
    <source>
        <dbReference type="ARBA" id="ARBA00009865"/>
    </source>
</evidence>
<dbReference type="PANTHER" id="PTHR42812">
    <property type="entry name" value="BETA-XYLOSIDASE"/>
    <property type="match status" value="1"/>
</dbReference>
<dbReference type="PANTHER" id="PTHR42812:SF12">
    <property type="entry name" value="BETA-XYLOSIDASE-RELATED"/>
    <property type="match status" value="1"/>
</dbReference>
<evidence type="ECO:0000256" key="3">
    <source>
        <dbReference type="ARBA" id="ARBA00023295"/>
    </source>
</evidence>
<dbReference type="AlphaFoldDB" id="A0A919XW21"/>
<keyword evidence="9" id="KW-1185">Reference proteome</keyword>
<dbReference type="RefSeq" id="WP_249412987.1">
    <property type="nucleotide sequence ID" value="NZ_BORR01000007.1"/>
</dbReference>
<feature type="domain" description="Beta-xylosidase C-terminal Concanavalin A-like" evidence="7">
    <location>
        <begin position="339"/>
        <end position="538"/>
    </location>
</feature>
<evidence type="ECO:0000259" key="7">
    <source>
        <dbReference type="Pfam" id="PF17851"/>
    </source>
</evidence>
<evidence type="ECO:0000256" key="5">
    <source>
        <dbReference type="PIRSR" id="PIRSR606710-2"/>
    </source>
</evidence>
<dbReference type="Pfam" id="PF04616">
    <property type="entry name" value="Glyco_hydro_43"/>
    <property type="match status" value="1"/>
</dbReference>
<dbReference type="Gene3D" id="2.60.120.200">
    <property type="match status" value="1"/>
</dbReference>
<dbReference type="InterPro" id="IPR006710">
    <property type="entry name" value="Glyco_hydro_43"/>
</dbReference>
<feature type="active site" description="Proton donor" evidence="4">
    <location>
        <position position="197"/>
    </location>
</feature>
<dbReference type="InterPro" id="IPR041542">
    <property type="entry name" value="GH43_C2"/>
</dbReference>
<evidence type="ECO:0000313" key="9">
    <source>
        <dbReference type="Proteomes" id="UP000681162"/>
    </source>
</evidence>
<comment type="caution">
    <text evidence="8">The sequence shown here is derived from an EMBL/GenBank/DDBJ whole genome shotgun (WGS) entry which is preliminary data.</text>
</comment>
<dbReference type="CDD" id="cd09000">
    <property type="entry name" value="GH43_SXA-like"/>
    <property type="match status" value="1"/>
</dbReference>
<dbReference type="GO" id="GO:0004553">
    <property type="term" value="F:hydrolase activity, hydrolyzing O-glycosyl compounds"/>
    <property type="evidence" value="ECO:0007669"/>
    <property type="project" value="InterPro"/>
</dbReference>
<gene>
    <name evidence="8" type="ORF">J41TS12_22760</name>
</gene>
<evidence type="ECO:0000256" key="6">
    <source>
        <dbReference type="RuleBase" id="RU361187"/>
    </source>
</evidence>
<name>A0A919XW21_9BACL</name>
<evidence type="ECO:0000256" key="2">
    <source>
        <dbReference type="ARBA" id="ARBA00022801"/>
    </source>
</evidence>
<dbReference type="InterPro" id="IPR013320">
    <property type="entry name" value="ConA-like_dom_sf"/>
</dbReference>
<dbReference type="Proteomes" id="UP000681162">
    <property type="component" value="Unassembled WGS sequence"/>
</dbReference>
<dbReference type="GO" id="GO:0005975">
    <property type="term" value="P:carbohydrate metabolic process"/>
    <property type="evidence" value="ECO:0007669"/>
    <property type="project" value="InterPro"/>
</dbReference>
<reference evidence="8 9" key="1">
    <citation type="submission" date="2021-03" db="EMBL/GenBank/DDBJ databases">
        <title>Antimicrobial resistance genes in bacteria isolated from Japanese honey, and their potential for conferring macrolide and lincosamide resistance in the American foulbrood pathogen Paenibacillus larvae.</title>
        <authorList>
            <person name="Okamoto M."/>
            <person name="Kumagai M."/>
            <person name="Kanamori H."/>
            <person name="Takamatsu D."/>
        </authorList>
    </citation>
    <scope>NUCLEOTIDE SEQUENCE [LARGE SCALE GENOMIC DNA]</scope>
    <source>
        <strain evidence="8 9">J41TS12</strain>
    </source>
</reference>
<protein>
    <submittedName>
        <fullName evidence="8">Xylan 1,4-beta-xylosidase</fullName>
    </submittedName>
</protein>